<evidence type="ECO:0000313" key="2">
    <source>
        <dbReference type="EMBL" id="AEB06612.1"/>
    </source>
</evidence>
<sequence>MLKCLFKPVGGQSCVSWLLQIALLGVVWAVYEKMIPLGATTLLGAAALVIAIYASFALTKRFETKGD</sequence>
<name>F2N7D7_CORGP</name>
<dbReference type="HOGENOM" id="CLU_2844257_0_0_11"/>
<gene>
    <name evidence="2" type="ordered locus">Corgl_0495</name>
</gene>
<dbReference type="KEGG" id="cgo:Corgl_0495"/>
<organism evidence="2 3">
    <name type="scientific">Coriobacterium glomerans (strain ATCC 49209 / DSM 20642 / JCM 10262 / PW2)</name>
    <dbReference type="NCBI Taxonomy" id="700015"/>
    <lineage>
        <taxon>Bacteria</taxon>
        <taxon>Bacillati</taxon>
        <taxon>Actinomycetota</taxon>
        <taxon>Coriobacteriia</taxon>
        <taxon>Coriobacteriales</taxon>
        <taxon>Coriobacteriaceae</taxon>
        <taxon>Coriobacterium</taxon>
    </lineage>
</organism>
<dbReference type="EMBL" id="CP002628">
    <property type="protein sequence ID" value="AEB06612.1"/>
    <property type="molecule type" value="Genomic_DNA"/>
</dbReference>
<evidence type="ECO:0000256" key="1">
    <source>
        <dbReference type="SAM" id="Phobius"/>
    </source>
</evidence>
<reference evidence="3" key="1">
    <citation type="journal article" date="2013" name="Stand. Genomic Sci.">
        <title>Complete genome sequence of Coriobacterium glomerans type strain (PW2(T)) from the midgut of Pyrrhocoris apterus L. (red soldier bug).</title>
        <authorList>
            <person name="Stackebrandt E."/>
            <person name="Zeytun A."/>
            <person name="Lapidus A."/>
            <person name="Nolan M."/>
            <person name="Lucas S."/>
            <person name="Hammon N."/>
            <person name="Deshpande S."/>
            <person name="Cheng J.F."/>
            <person name="Tapia R."/>
            <person name="Goodwin L.A."/>
            <person name="Pitluck S."/>
            <person name="Liolios K."/>
            <person name="Pagani I."/>
            <person name="Ivanova N."/>
            <person name="Mavromatis K."/>
            <person name="Mikhailova N."/>
            <person name="Huntemann M."/>
            <person name="Pati A."/>
            <person name="Chen A."/>
            <person name="Palaniappan K."/>
            <person name="Chang Y.J."/>
            <person name="Land M."/>
            <person name="Hauser L."/>
            <person name="Rohde M."/>
            <person name="Pukall R."/>
            <person name="Goker M."/>
            <person name="Detter J.C."/>
            <person name="Woyke T."/>
            <person name="Bristow J."/>
            <person name="Eisen J.A."/>
            <person name="Markowitz V."/>
            <person name="Hugenholtz P."/>
            <person name="Kyrpides N.C."/>
            <person name="Klenk H.P."/>
        </authorList>
    </citation>
    <scope>NUCLEOTIDE SEQUENCE</scope>
    <source>
        <strain evidence="3">ATCC 49209 / DSM 20642 / JCM 10262 / PW2</strain>
    </source>
</reference>
<keyword evidence="1" id="KW-0812">Transmembrane</keyword>
<dbReference type="AlphaFoldDB" id="F2N7D7"/>
<accession>F2N7D7</accession>
<protein>
    <submittedName>
        <fullName evidence="2">Solute carrier family 44, member 2</fullName>
    </submittedName>
</protein>
<feature type="transmembrane region" description="Helical" evidence="1">
    <location>
        <begin position="37"/>
        <end position="58"/>
    </location>
</feature>
<dbReference type="OrthoDB" id="2309448at2"/>
<dbReference type="RefSeq" id="WP_013708355.1">
    <property type="nucleotide sequence ID" value="NC_015389.1"/>
</dbReference>
<keyword evidence="1" id="KW-0472">Membrane</keyword>
<dbReference type="Proteomes" id="UP000006851">
    <property type="component" value="Chromosome"/>
</dbReference>
<evidence type="ECO:0000313" key="3">
    <source>
        <dbReference type="Proteomes" id="UP000006851"/>
    </source>
</evidence>
<feature type="transmembrane region" description="Helical" evidence="1">
    <location>
        <begin position="12"/>
        <end position="31"/>
    </location>
</feature>
<proteinExistence type="predicted"/>
<keyword evidence="1" id="KW-1133">Transmembrane helix</keyword>
<keyword evidence="3" id="KW-1185">Reference proteome</keyword>